<dbReference type="AlphaFoldDB" id="A0A2G8S918"/>
<feature type="signal peptide" evidence="2">
    <location>
        <begin position="1"/>
        <end position="21"/>
    </location>
</feature>
<sequence length="216" mass="24234">MRTSAASSLVLSLGFLSGVVSHPCIWYVPYVPFLTSSLQRFHANKAIIIDLGIRDHFHFPKLHSLDHYITSIKLFGTTDNYDTQHTERLHIDFAKEAYRATTRKDEFPQMTLWLERREKVLRHGAYIQWHLSRFISGPSDRGDRRTAASTSSTSSSESSLVPLHAASPPLPCFPSVTQPQPVPTRMKLAKWPTVKALTFPAATQLYGAVFHVGGST</sequence>
<evidence type="ECO:0000313" key="3">
    <source>
        <dbReference type="EMBL" id="PIL30261.1"/>
    </source>
</evidence>
<evidence type="ECO:0000256" key="1">
    <source>
        <dbReference type="SAM" id="MobiDB-lite"/>
    </source>
</evidence>
<keyword evidence="2" id="KW-0732">Signal</keyword>
<organism evidence="3 4">
    <name type="scientific">Ganoderma sinense ZZ0214-1</name>
    <dbReference type="NCBI Taxonomy" id="1077348"/>
    <lineage>
        <taxon>Eukaryota</taxon>
        <taxon>Fungi</taxon>
        <taxon>Dikarya</taxon>
        <taxon>Basidiomycota</taxon>
        <taxon>Agaricomycotina</taxon>
        <taxon>Agaricomycetes</taxon>
        <taxon>Polyporales</taxon>
        <taxon>Polyporaceae</taxon>
        <taxon>Ganoderma</taxon>
    </lineage>
</organism>
<dbReference type="EMBL" id="AYKW01000015">
    <property type="protein sequence ID" value="PIL30261.1"/>
    <property type="molecule type" value="Genomic_DNA"/>
</dbReference>
<protein>
    <submittedName>
        <fullName evidence="3">Uncharacterized protein</fullName>
    </submittedName>
</protein>
<gene>
    <name evidence="3" type="ORF">GSI_07439</name>
</gene>
<dbReference type="OrthoDB" id="3232438at2759"/>
<feature type="chain" id="PRO_5013876657" evidence="2">
    <location>
        <begin position="22"/>
        <end position="216"/>
    </location>
</feature>
<keyword evidence="4" id="KW-1185">Reference proteome</keyword>
<accession>A0A2G8S918</accession>
<dbReference type="Proteomes" id="UP000230002">
    <property type="component" value="Unassembled WGS sequence"/>
</dbReference>
<proteinExistence type="predicted"/>
<reference evidence="3 4" key="1">
    <citation type="journal article" date="2015" name="Sci. Rep.">
        <title>Chromosome-level genome map provides insights into diverse defense mechanisms in the medicinal fungus Ganoderma sinense.</title>
        <authorList>
            <person name="Zhu Y."/>
            <person name="Xu J."/>
            <person name="Sun C."/>
            <person name="Zhou S."/>
            <person name="Xu H."/>
            <person name="Nelson D.R."/>
            <person name="Qian J."/>
            <person name="Song J."/>
            <person name="Luo H."/>
            <person name="Xiang L."/>
            <person name="Li Y."/>
            <person name="Xu Z."/>
            <person name="Ji A."/>
            <person name="Wang L."/>
            <person name="Lu S."/>
            <person name="Hayward A."/>
            <person name="Sun W."/>
            <person name="Li X."/>
            <person name="Schwartz D.C."/>
            <person name="Wang Y."/>
            <person name="Chen S."/>
        </authorList>
    </citation>
    <scope>NUCLEOTIDE SEQUENCE [LARGE SCALE GENOMIC DNA]</scope>
    <source>
        <strain evidence="3 4">ZZ0214-1</strain>
    </source>
</reference>
<evidence type="ECO:0000256" key="2">
    <source>
        <dbReference type="SAM" id="SignalP"/>
    </source>
</evidence>
<comment type="caution">
    <text evidence="3">The sequence shown here is derived from an EMBL/GenBank/DDBJ whole genome shotgun (WGS) entry which is preliminary data.</text>
</comment>
<name>A0A2G8S918_9APHY</name>
<evidence type="ECO:0000313" key="4">
    <source>
        <dbReference type="Proteomes" id="UP000230002"/>
    </source>
</evidence>
<feature type="region of interest" description="Disordered" evidence="1">
    <location>
        <begin position="138"/>
        <end position="162"/>
    </location>
</feature>
<feature type="compositionally biased region" description="Low complexity" evidence="1">
    <location>
        <begin position="147"/>
        <end position="159"/>
    </location>
</feature>